<feature type="compositionally biased region" description="Polar residues" evidence="1">
    <location>
        <begin position="248"/>
        <end position="267"/>
    </location>
</feature>
<accession>A0A972GXS9</accession>
<sequence length="306" mass="33302">MAQGVVDVIVSKDQNENSLVLVANCGGGLPNDLHLIRDGAEVTLKQGDIEKSVVVNHEAGAECAFNYIEMNAKTAKAFGLHDGSRVLLTYDSESKDLRLQRVTKSRASGLLLSDHNKTRTGSIIIGYSLLSLLGIPTTRGTTITIRVNSVSQRMKVLIPENELDSDFRLSPLNLRKFGLHPGKSFSLEYDQTSKTLSVLTSSAVASKQGKPTRALRPMRTIKTATTDKPTKSSRARNMENPKKLGNRATAQTLGNSMKTKTLRQSTASKMSKKSSSVKKPGTLAILAKGQHMGTSKTLTRNKKRMH</sequence>
<dbReference type="RefSeq" id="WP_171654353.1">
    <property type="nucleotide sequence ID" value="NZ_WHOD01000087.1"/>
</dbReference>
<organism evidence="2 3">
    <name type="scientific">Paenibacillus foliorum</name>
    <dbReference type="NCBI Taxonomy" id="2654974"/>
    <lineage>
        <taxon>Bacteria</taxon>
        <taxon>Bacillati</taxon>
        <taxon>Bacillota</taxon>
        <taxon>Bacilli</taxon>
        <taxon>Bacillales</taxon>
        <taxon>Paenibacillaceae</taxon>
        <taxon>Paenibacillus</taxon>
    </lineage>
</organism>
<feature type="region of interest" description="Disordered" evidence="1">
    <location>
        <begin position="224"/>
        <end position="280"/>
    </location>
</feature>
<dbReference type="AlphaFoldDB" id="A0A972GXS9"/>
<proteinExistence type="predicted"/>
<gene>
    <name evidence="2" type="ORF">GC093_23350</name>
</gene>
<evidence type="ECO:0000313" key="2">
    <source>
        <dbReference type="EMBL" id="NOU96138.1"/>
    </source>
</evidence>
<name>A0A972GXS9_9BACL</name>
<protein>
    <submittedName>
        <fullName evidence="2">Uncharacterized protein</fullName>
    </submittedName>
</protein>
<dbReference type="EMBL" id="WHOD01000087">
    <property type="protein sequence ID" value="NOU96138.1"/>
    <property type="molecule type" value="Genomic_DNA"/>
</dbReference>
<evidence type="ECO:0000256" key="1">
    <source>
        <dbReference type="SAM" id="MobiDB-lite"/>
    </source>
</evidence>
<evidence type="ECO:0000313" key="3">
    <source>
        <dbReference type="Proteomes" id="UP000641588"/>
    </source>
</evidence>
<reference evidence="2" key="1">
    <citation type="submission" date="2019-10" db="EMBL/GenBank/DDBJ databases">
        <title>Description of Paenibacillus glebae sp. nov.</title>
        <authorList>
            <person name="Carlier A."/>
            <person name="Qi S."/>
        </authorList>
    </citation>
    <scope>NUCLEOTIDE SEQUENCE</scope>
    <source>
        <strain evidence="2">LMG 31456</strain>
    </source>
</reference>
<dbReference type="Proteomes" id="UP000641588">
    <property type="component" value="Unassembled WGS sequence"/>
</dbReference>
<keyword evidence="3" id="KW-1185">Reference proteome</keyword>
<comment type="caution">
    <text evidence="2">The sequence shown here is derived from an EMBL/GenBank/DDBJ whole genome shotgun (WGS) entry which is preliminary data.</text>
</comment>